<accession>A0ABR3YVT7</accession>
<protein>
    <submittedName>
        <fullName evidence="2">Uncharacterized protein</fullName>
    </submittedName>
</protein>
<evidence type="ECO:0000256" key="1">
    <source>
        <dbReference type="SAM" id="MobiDB-lite"/>
    </source>
</evidence>
<feature type="compositionally biased region" description="Acidic residues" evidence="1">
    <location>
        <begin position="151"/>
        <end position="164"/>
    </location>
</feature>
<evidence type="ECO:0000313" key="2">
    <source>
        <dbReference type="EMBL" id="KAL1891439.1"/>
    </source>
</evidence>
<dbReference type="EMBL" id="JAWCUI010000053">
    <property type="protein sequence ID" value="KAL1891439.1"/>
    <property type="molecule type" value="Genomic_DNA"/>
</dbReference>
<proteinExistence type="predicted"/>
<sequence>MSVYRSAESWGNALQRLFNPEPVDPATDTPEAKDARIREALLHLYIPGTSHVTIDGFTMDFDGLIASVNRVRRSTVNSGAFVRFTVRDYARDPSDLTKIRCIWRIACEDPPAGPPAKRPLPPVIEVQVRGTLSAPDGKAVDIQAQSQTLADSDDSSSSDASSDD</sequence>
<comment type="caution">
    <text evidence="2">The sequence shown here is derived from an EMBL/GenBank/DDBJ whole genome shotgun (WGS) entry which is preliminary data.</text>
</comment>
<gene>
    <name evidence="2" type="ORF">Sste5346_007703</name>
</gene>
<feature type="region of interest" description="Disordered" evidence="1">
    <location>
        <begin position="145"/>
        <end position="164"/>
    </location>
</feature>
<evidence type="ECO:0000313" key="3">
    <source>
        <dbReference type="Proteomes" id="UP001583186"/>
    </source>
</evidence>
<dbReference type="Proteomes" id="UP001583186">
    <property type="component" value="Unassembled WGS sequence"/>
</dbReference>
<name>A0ABR3YVT7_9PEZI</name>
<organism evidence="2 3">
    <name type="scientific">Sporothrix stenoceras</name>
    <dbReference type="NCBI Taxonomy" id="5173"/>
    <lineage>
        <taxon>Eukaryota</taxon>
        <taxon>Fungi</taxon>
        <taxon>Dikarya</taxon>
        <taxon>Ascomycota</taxon>
        <taxon>Pezizomycotina</taxon>
        <taxon>Sordariomycetes</taxon>
        <taxon>Sordariomycetidae</taxon>
        <taxon>Ophiostomatales</taxon>
        <taxon>Ophiostomataceae</taxon>
        <taxon>Sporothrix</taxon>
    </lineage>
</organism>
<keyword evidence="3" id="KW-1185">Reference proteome</keyword>
<reference evidence="2 3" key="1">
    <citation type="journal article" date="2024" name="IMA Fungus">
        <title>IMA Genome - F19 : A genome assembly and annotation guide to empower mycologists, including annotated draft genome sequences of Ceratocystis pirilliformis, Diaporthe australafricana, Fusarium ophioides, Paecilomyces lecythidis, and Sporothrix stenoceras.</title>
        <authorList>
            <person name="Aylward J."/>
            <person name="Wilson A.M."/>
            <person name="Visagie C.M."/>
            <person name="Spraker J."/>
            <person name="Barnes I."/>
            <person name="Buitendag C."/>
            <person name="Ceriani C."/>
            <person name="Del Mar Angel L."/>
            <person name="du Plessis D."/>
            <person name="Fuchs T."/>
            <person name="Gasser K."/>
            <person name="Kramer D."/>
            <person name="Li W."/>
            <person name="Munsamy K."/>
            <person name="Piso A."/>
            <person name="Price J.L."/>
            <person name="Sonnekus B."/>
            <person name="Thomas C."/>
            <person name="van der Nest A."/>
            <person name="van Dijk A."/>
            <person name="van Heerden A."/>
            <person name="van Vuuren N."/>
            <person name="Yilmaz N."/>
            <person name="Duong T.A."/>
            <person name="van der Merwe N.A."/>
            <person name="Wingfield M.J."/>
            <person name="Wingfield B.D."/>
        </authorList>
    </citation>
    <scope>NUCLEOTIDE SEQUENCE [LARGE SCALE GENOMIC DNA]</scope>
    <source>
        <strain evidence="2 3">CMW 5346</strain>
    </source>
</reference>